<dbReference type="CDD" id="cd00950">
    <property type="entry name" value="DHDPS"/>
    <property type="match status" value="1"/>
</dbReference>
<keyword evidence="15" id="KW-1185">Reference proteome</keyword>
<keyword evidence="10 12" id="KW-0704">Schiff base</keyword>
<dbReference type="InterPro" id="IPR013785">
    <property type="entry name" value="Aldolase_TIM"/>
</dbReference>
<evidence type="ECO:0000256" key="9">
    <source>
        <dbReference type="ARBA" id="ARBA00023239"/>
    </source>
</evidence>
<comment type="caution">
    <text evidence="12">Was originally thought to be a dihydrodipicolinate synthase (DHDPS), catalyzing the condensation of (S)-aspartate-beta-semialdehyde [(S)-ASA] and pyruvate to dihydrodipicolinate (DHDP). However, it was shown in E.coli that the product of the enzymatic reaction is not dihydrodipicolinate but in fact (4S)-4-hydroxy-2,3,4,5-tetrahydro-(2S)-dipicolinic acid (HTPA), and that the consecutive dehydration reaction leading to DHDP is not spontaneous but catalyzed by DapB.</text>
</comment>
<comment type="function">
    <text evidence="1 12">Catalyzes the condensation of (S)-aspartate-beta-semialdehyde [(S)-ASA] and pyruvate to 4-hydroxy-tetrahydrodipicolinate (HTPA).</text>
</comment>
<evidence type="ECO:0000256" key="3">
    <source>
        <dbReference type="ARBA" id="ARBA00007592"/>
    </source>
</evidence>
<dbReference type="SMART" id="SM01130">
    <property type="entry name" value="DHDPS"/>
    <property type="match status" value="1"/>
</dbReference>
<dbReference type="InterPro" id="IPR005263">
    <property type="entry name" value="DapA"/>
</dbReference>
<keyword evidence="7 12" id="KW-0220">Diaminopimelate biosynthesis</keyword>
<dbReference type="PRINTS" id="PR00146">
    <property type="entry name" value="DHPICSNTHASE"/>
</dbReference>
<organism evidence="14 15">
    <name type="scientific">Candidatus Bealeia paramacronuclearis</name>
    <dbReference type="NCBI Taxonomy" id="1921001"/>
    <lineage>
        <taxon>Bacteria</taxon>
        <taxon>Pseudomonadati</taxon>
        <taxon>Pseudomonadota</taxon>
        <taxon>Alphaproteobacteria</taxon>
        <taxon>Holosporales</taxon>
        <taxon>Holosporaceae</taxon>
        <taxon>Candidatus Bealeia</taxon>
    </lineage>
</organism>
<evidence type="ECO:0000256" key="4">
    <source>
        <dbReference type="ARBA" id="ARBA00012086"/>
    </source>
</evidence>
<keyword evidence="9 12" id="KW-0456">Lyase</keyword>
<evidence type="ECO:0000256" key="2">
    <source>
        <dbReference type="ARBA" id="ARBA00005120"/>
    </source>
</evidence>
<evidence type="ECO:0000256" key="5">
    <source>
        <dbReference type="ARBA" id="ARBA00022490"/>
    </source>
</evidence>
<dbReference type="NCBIfam" id="TIGR00674">
    <property type="entry name" value="dapA"/>
    <property type="match status" value="1"/>
</dbReference>
<keyword evidence="8 12" id="KW-0457">Lysine biosynthesis</keyword>
<feature type="binding site" evidence="12">
    <location>
        <position position="44"/>
    </location>
    <ligand>
        <name>pyruvate</name>
        <dbReference type="ChEBI" id="CHEBI:15361"/>
    </ligand>
</feature>
<dbReference type="Proteomes" id="UP001330434">
    <property type="component" value="Chromosome"/>
</dbReference>
<evidence type="ECO:0000256" key="10">
    <source>
        <dbReference type="ARBA" id="ARBA00023270"/>
    </source>
</evidence>
<evidence type="ECO:0000256" key="7">
    <source>
        <dbReference type="ARBA" id="ARBA00022915"/>
    </source>
</evidence>
<evidence type="ECO:0000256" key="6">
    <source>
        <dbReference type="ARBA" id="ARBA00022605"/>
    </source>
</evidence>
<feature type="active site" description="Proton donor/acceptor" evidence="12">
    <location>
        <position position="132"/>
    </location>
</feature>
<evidence type="ECO:0000256" key="13">
    <source>
        <dbReference type="PIRNR" id="PIRNR001365"/>
    </source>
</evidence>
<dbReference type="PROSITE" id="PS00665">
    <property type="entry name" value="DHDPS_1"/>
    <property type="match status" value="1"/>
</dbReference>
<comment type="catalytic activity">
    <reaction evidence="11 12">
        <text>L-aspartate 4-semialdehyde + pyruvate = (2S,4S)-4-hydroxy-2,3,4,5-tetrahydrodipicolinate + H2O + H(+)</text>
        <dbReference type="Rhea" id="RHEA:34171"/>
        <dbReference type="ChEBI" id="CHEBI:15361"/>
        <dbReference type="ChEBI" id="CHEBI:15377"/>
        <dbReference type="ChEBI" id="CHEBI:15378"/>
        <dbReference type="ChEBI" id="CHEBI:67139"/>
        <dbReference type="ChEBI" id="CHEBI:537519"/>
        <dbReference type="EC" id="4.3.3.7"/>
    </reaction>
</comment>
<accession>A0ABZ2C7C5</accession>
<dbReference type="PANTHER" id="PTHR12128:SF66">
    <property type="entry name" value="4-HYDROXY-2-OXOGLUTARATE ALDOLASE, MITOCHONDRIAL"/>
    <property type="match status" value="1"/>
</dbReference>
<gene>
    <name evidence="12" type="primary">dapA</name>
    <name evidence="14" type="ORF">Bealeia1_01733</name>
</gene>
<feature type="site" description="Part of a proton relay during catalysis" evidence="12">
    <location>
        <position position="106"/>
    </location>
</feature>
<dbReference type="EMBL" id="CP133270">
    <property type="protein sequence ID" value="WVX67520.1"/>
    <property type="molecule type" value="Genomic_DNA"/>
</dbReference>
<comment type="subcellular location">
    <subcellularLocation>
        <location evidence="12">Cytoplasm</location>
    </subcellularLocation>
</comment>
<dbReference type="SUPFAM" id="SSF51569">
    <property type="entry name" value="Aldolase"/>
    <property type="match status" value="1"/>
</dbReference>
<evidence type="ECO:0000256" key="8">
    <source>
        <dbReference type="ARBA" id="ARBA00023154"/>
    </source>
</evidence>
<dbReference type="Gene3D" id="3.20.20.70">
    <property type="entry name" value="Aldolase class I"/>
    <property type="match status" value="1"/>
</dbReference>
<feature type="binding site" evidence="12">
    <location>
        <position position="202"/>
    </location>
    <ligand>
        <name>pyruvate</name>
        <dbReference type="ChEBI" id="CHEBI:15361"/>
    </ligand>
</feature>
<evidence type="ECO:0000313" key="14">
    <source>
        <dbReference type="EMBL" id="WVX67520.1"/>
    </source>
</evidence>
<keyword evidence="6 12" id="KW-0028">Amino-acid biosynthesis</keyword>
<reference evidence="14 15" key="1">
    <citation type="journal article" date="2024" name="Environ. Microbiol.">
        <title>Novel evolutionary insights on the interactions of the Holosporales (Alphaproteobacteria) with eukaryotic hosts from comparative genomics.</title>
        <authorList>
            <person name="Giovannini M."/>
            <person name="Petroni G."/>
            <person name="Castelli M."/>
        </authorList>
    </citation>
    <scope>NUCLEOTIDE SEQUENCE [LARGE SCALE GENOMIC DNA]</scope>
    <source>
        <strain evidence="14 15">US_Bl 15I1</strain>
    </source>
</reference>
<dbReference type="InterPro" id="IPR020624">
    <property type="entry name" value="Schiff_base-form_aldolases_CS"/>
</dbReference>
<evidence type="ECO:0000256" key="12">
    <source>
        <dbReference type="HAMAP-Rule" id="MF_00418"/>
    </source>
</evidence>
<evidence type="ECO:0000256" key="11">
    <source>
        <dbReference type="ARBA" id="ARBA00047836"/>
    </source>
</evidence>
<dbReference type="InterPro" id="IPR002220">
    <property type="entry name" value="DapA-like"/>
</dbReference>
<comment type="pathway">
    <text evidence="2 12">Amino-acid biosynthesis; L-lysine biosynthesis via DAP pathway; (S)-tetrahydrodipicolinate from L-aspartate: step 3/4.</text>
</comment>
<dbReference type="Pfam" id="PF00701">
    <property type="entry name" value="DHDPS"/>
    <property type="match status" value="1"/>
</dbReference>
<sequence length="297" mass="32319">MLHGIITAIITPFREGNIDWSALEKIINYQSDAGIHALVVAGSTGEGLLLTEEQKISVIQNSLKFAKGRLKIIASTGSPSTQDAVTLSQKAQDLGVDGILVISPWYVKPNQESLYQHFKTIHDATSVPMIVYNHPGRCIVDISYSTAARLSELAHLSGFKDSSTDVARLQNIKSIANPKLKFFSGDDPTAPGYLALGGDGIICVGSNVAPREYITLYDAWAQRDLKKFTQMRDLLSPLAIATNLETNPAPIKYAASLLGLCQNEWILPYVDLQESTKTAIRKALELLALKPVSQKVA</sequence>
<dbReference type="EC" id="4.3.3.7" evidence="4 12"/>
<dbReference type="PANTHER" id="PTHR12128">
    <property type="entry name" value="DIHYDRODIPICOLINATE SYNTHASE"/>
    <property type="match status" value="1"/>
</dbReference>
<proteinExistence type="inferred from homology"/>
<name>A0ABZ2C7C5_9PROT</name>
<dbReference type="RefSeq" id="WP_331256254.1">
    <property type="nucleotide sequence ID" value="NZ_CP133270.1"/>
</dbReference>
<feature type="active site" description="Schiff-base intermediate with substrate" evidence="12">
    <location>
        <position position="160"/>
    </location>
</feature>
<comment type="similarity">
    <text evidence="3 12 13">Belongs to the DapA family.</text>
</comment>
<protein>
    <recommendedName>
        <fullName evidence="4 12">4-hydroxy-tetrahydrodipicolinate synthase</fullName>
        <shortName evidence="12">HTPA synthase</shortName>
        <ecNumber evidence="4 12">4.3.3.7</ecNumber>
    </recommendedName>
</protein>
<dbReference type="HAMAP" id="MF_00418">
    <property type="entry name" value="DapA"/>
    <property type="match status" value="1"/>
</dbReference>
<comment type="subunit">
    <text evidence="12">Homotetramer; dimer of dimers.</text>
</comment>
<dbReference type="PIRSF" id="PIRSF001365">
    <property type="entry name" value="DHDPS"/>
    <property type="match status" value="1"/>
</dbReference>
<keyword evidence="5 12" id="KW-0963">Cytoplasm</keyword>
<evidence type="ECO:0000256" key="1">
    <source>
        <dbReference type="ARBA" id="ARBA00003294"/>
    </source>
</evidence>
<evidence type="ECO:0000313" key="15">
    <source>
        <dbReference type="Proteomes" id="UP001330434"/>
    </source>
</evidence>
<feature type="site" description="Part of a proton relay during catalysis" evidence="12">
    <location>
        <position position="43"/>
    </location>
</feature>